<feature type="transmembrane region" description="Helical" evidence="1">
    <location>
        <begin position="34"/>
        <end position="53"/>
    </location>
</feature>
<dbReference type="RefSeq" id="WP_230438238.1">
    <property type="nucleotide sequence ID" value="NZ_CP087715.1"/>
</dbReference>
<organism evidence="2 3">
    <name type="scientific">Microbulbifer celer</name>
    <dbReference type="NCBI Taxonomy" id="435905"/>
    <lineage>
        <taxon>Bacteria</taxon>
        <taxon>Pseudomonadati</taxon>
        <taxon>Pseudomonadota</taxon>
        <taxon>Gammaproteobacteria</taxon>
        <taxon>Cellvibrionales</taxon>
        <taxon>Microbulbiferaceae</taxon>
        <taxon>Microbulbifer</taxon>
    </lineage>
</organism>
<evidence type="ECO:0000313" key="3">
    <source>
        <dbReference type="Proteomes" id="UP001597264"/>
    </source>
</evidence>
<dbReference type="Proteomes" id="UP001597264">
    <property type="component" value="Unassembled WGS sequence"/>
</dbReference>
<keyword evidence="1" id="KW-0472">Membrane</keyword>
<feature type="transmembrane region" description="Helical" evidence="1">
    <location>
        <begin position="107"/>
        <end position="126"/>
    </location>
</feature>
<reference evidence="3" key="1">
    <citation type="journal article" date="2019" name="Int. J. Syst. Evol. Microbiol.">
        <title>The Global Catalogue of Microorganisms (GCM) 10K type strain sequencing project: providing services to taxonomists for standard genome sequencing and annotation.</title>
        <authorList>
            <consortium name="The Broad Institute Genomics Platform"/>
            <consortium name="The Broad Institute Genome Sequencing Center for Infectious Disease"/>
            <person name="Wu L."/>
            <person name="Ma J."/>
        </authorList>
    </citation>
    <scope>NUCLEOTIDE SEQUENCE [LARGE SCALE GENOMIC DNA]</scope>
    <source>
        <strain evidence="3">CCUG 54356</strain>
    </source>
</reference>
<protein>
    <submittedName>
        <fullName evidence="2">DUF2069 domain-containing protein</fullName>
    </submittedName>
</protein>
<feature type="transmembrane region" description="Helical" evidence="1">
    <location>
        <begin position="82"/>
        <end position="101"/>
    </location>
</feature>
<proteinExistence type="predicted"/>
<evidence type="ECO:0000256" key="1">
    <source>
        <dbReference type="SAM" id="Phobius"/>
    </source>
</evidence>
<keyword evidence="1" id="KW-1133">Transmembrane helix</keyword>
<keyword evidence="1" id="KW-0812">Transmembrane</keyword>
<name>A0ABW3U5Z5_9GAMM</name>
<evidence type="ECO:0000313" key="2">
    <source>
        <dbReference type="EMBL" id="MFD1216127.1"/>
    </source>
</evidence>
<comment type="caution">
    <text evidence="2">The sequence shown here is derived from an EMBL/GenBank/DDBJ whole genome shotgun (WGS) entry which is preliminary data.</text>
</comment>
<accession>A0ABW3U5Z5</accession>
<dbReference type="EMBL" id="JBHTLR010000007">
    <property type="protein sequence ID" value="MFD1216127.1"/>
    <property type="molecule type" value="Genomic_DNA"/>
</dbReference>
<sequence>MTDSTPKKPPEDTQQEAQKEKGVLARKLHVARRLNWVCYIALLVLFVVWNLFLGGSLKWWILQTVPLLLVLPGMLKQRQRSYLWLCFILLLYITAGIVDVMMPGRGWQHGALTLLSLTLFLSAMMTSRWQVKYHSLS</sequence>
<keyword evidence="3" id="KW-1185">Reference proteome</keyword>
<dbReference type="InterPro" id="IPR018643">
    <property type="entry name" value="DUF2069_membrane"/>
</dbReference>
<gene>
    <name evidence="2" type="ORF">ACFQ2X_05920</name>
</gene>
<feature type="transmembrane region" description="Helical" evidence="1">
    <location>
        <begin position="59"/>
        <end position="75"/>
    </location>
</feature>
<dbReference type="Pfam" id="PF09842">
    <property type="entry name" value="DUF2069"/>
    <property type="match status" value="1"/>
</dbReference>